<feature type="compositionally biased region" description="Low complexity" evidence="1">
    <location>
        <begin position="56"/>
        <end position="65"/>
    </location>
</feature>
<evidence type="ECO:0008006" key="4">
    <source>
        <dbReference type="Google" id="ProtNLM"/>
    </source>
</evidence>
<dbReference type="AlphaFoldDB" id="A0A9P6W222"/>
<evidence type="ECO:0000313" key="3">
    <source>
        <dbReference type="Proteomes" id="UP000777482"/>
    </source>
</evidence>
<dbReference type="EMBL" id="PUHQ01000026">
    <property type="protein sequence ID" value="KAG0662543.1"/>
    <property type="molecule type" value="Genomic_DNA"/>
</dbReference>
<feature type="region of interest" description="Disordered" evidence="1">
    <location>
        <begin position="319"/>
        <end position="488"/>
    </location>
</feature>
<feature type="region of interest" description="Disordered" evidence="1">
    <location>
        <begin position="743"/>
        <end position="774"/>
    </location>
</feature>
<organism evidence="2 3">
    <name type="scientific">Rhodotorula mucilaginosa</name>
    <name type="common">Yeast</name>
    <name type="synonym">Rhodotorula rubra</name>
    <dbReference type="NCBI Taxonomy" id="5537"/>
    <lineage>
        <taxon>Eukaryota</taxon>
        <taxon>Fungi</taxon>
        <taxon>Dikarya</taxon>
        <taxon>Basidiomycota</taxon>
        <taxon>Pucciniomycotina</taxon>
        <taxon>Microbotryomycetes</taxon>
        <taxon>Sporidiobolales</taxon>
        <taxon>Sporidiobolaceae</taxon>
        <taxon>Rhodotorula</taxon>
    </lineage>
</organism>
<evidence type="ECO:0000313" key="2">
    <source>
        <dbReference type="EMBL" id="KAG0662543.1"/>
    </source>
</evidence>
<feature type="region of interest" description="Disordered" evidence="1">
    <location>
        <begin position="274"/>
        <end position="305"/>
    </location>
</feature>
<sequence length="774" mass="81685">MKLQRKETRDQRTRHSDGNSWSASLASTSTQSGGATGSRAAFFQFVMAFFRRKAAAPSAPCPSSSGQHATTRVATSETKRKNRMSVAFKSTFSLGKSAPAEAVAPTPSNTRRLSSMAAPATSERKPSNRVDASRRHTMAITEDVLASLDTGTPPSQSQGISRHSRIESLRPLPPLPPPEEMLVNVGLGLLNTTLTSDSEEGTSSDTPSSAEPAVARRISLPPTITAPSLRTGTSDTASTQARRRVSAIVTSTSDSTTPAAQVLTGVRVDVATSRRVEHGRLSASGPPSAGLRARQGSTGTAGSRERIARLRAEWSALSAAEVESNGTRHGRFGPRSNSMYELKAPSATSARRASSATISDGSGSRRSSTASSLKPLKLEKAASHPTLRPLLNKPIPAPPRPTRSSARYCLRPTRDFSTQTPADWDQPQSPDTLTGGASVGERLRNHRRGSSWSNASHLTHGAFSPSDDLAPSLPPIPGHFSPSPSRYGAPSPSVYSVASFETTNRGWTRASQVSRHTMPLGIFEDLQQIDEAASSPIPDEAAATEILHGDDPFADYRILPSVTEMSRAPSVDADPASPPYPSSATPTPAARSSLAVVTPAHSIEDAVVPILLKRDSHSSSSEQGSEHSCELGSPPTSVASSICSGLADLAKPEPLVEQHPQETVPAAPTFAVVFPEKALAPMTARDDVVLPAQLSARRFSETDKPIPRPPRASGLSAADRAARGRSYFLVQALMGEAPTEGLVRDWAQDADSDDGSDGVSLLGQPTSDESDAEE</sequence>
<feature type="region of interest" description="Disordered" evidence="1">
    <location>
        <begin position="148"/>
        <end position="181"/>
    </location>
</feature>
<feature type="compositionally biased region" description="Low complexity" evidence="1">
    <location>
        <begin position="346"/>
        <end position="372"/>
    </location>
</feature>
<feature type="compositionally biased region" description="Basic and acidic residues" evidence="1">
    <location>
        <begin position="1"/>
        <end position="17"/>
    </location>
</feature>
<accession>A0A9P6W222</accession>
<feature type="compositionally biased region" description="Polar residues" evidence="1">
    <location>
        <begin position="225"/>
        <end position="240"/>
    </location>
</feature>
<feature type="compositionally biased region" description="Polar residues" evidence="1">
    <location>
        <begin position="415"/>
        <end position="432"/>
    </location>
</feature>
<feature type="compositionally biased region" description="Polar residues" evidence="1">
    <location>
        <begin position="66"/>
        <end position="76"/>
    </location>
</feature>
<comment type="caution">
    <text evidence="2">The sequence shown here is derived from an EMBL/GenBank/DDBJ whole genome shotgun (WGS) entry which is preliminary data.</text>
</comment>
<feature type="region of interest" description="Disordered" evidence="1">
    <location>
        <begin position="1"/>
        <end position="36"/>
    </location>
</feature>
<feature type="region of interest" description="Disordered" evidence="1">
    <location>
        <begin position="56"/>
        <end position="84"/>
    </location>
</feature>
<feature type="region of interest" description="Disordered" evidence="1">
    <location>
        <begin position="99"/>
        <end position="132"/>
    </location>
</feature>
<gene>
    <name evidence="2" type="ORF">C6P46_003285</name>
</gene>
<keyword evidence="3" id="KW-1185">Reference proteome</keyword>
<evidence type="ECO:0000256" key="1">
    <source>
        <dbReference type="SAM" id="MobiDB-lite"/>
    </source>
</evidence>
<feature type="region of interest" description="Disordered" evidence="1">
    <location>
        <begin position="615"/>
        <end position="636"/>
    </location>
</feature>
<name>A0A9P6W222_RHOMI</name>
<feature type="compositionally biased region" description="Polar residues" evidence="1">
    <location>
        <begin position="149"/>
        <end position="161"/>
    </location>
</feature>
<dbReference type="OrthoDB" id="2528456at2759"/>
<protein>
    <recommendedName>
        <fullName evidence="4">Proteophosphoglycan ppg4</fullName>
    </recommendedName>
</protein>
<proteinExistence type="predicted"/>
<dbReference type="Proteomes" id="UP000777482">
    <property type="component" value="Unassembled WGS sequence"/>
</dbReference>
<feature type="compositionally biased region" description="Low complexity" evidence="1">
    <location>
        <begin position="582"/>
        <end position="593"/>
    </location>
</feature>
<feature type="compositionally biased region" description="Polar residues" evidence="1">
    <location>
        <begin position="248"/>
        <end position="257"/>
    </location>
</feature>
<reference evidence="2 3" key="1">
    <citation type="submission" date="2020-11" db="EMBL/GenBank/DDBJ databases">
        <title>Kefir isolates.</title>
        <authorList>
            <person name="Marcisauskas S."/>
            <person name="Kim Y."/>
            <person name="Blasche S."/>
        </authorList>
    </citation>
    <scope>NUCLEOTIDE SEQUENCE [LARGE SCALE GENOMIC DNA]</scope>
    <source>
        <strain evidence="2 3">KR</strain>
    </source>
</reference>
<feature type="compositionally biased region" description="Basic and acidic residues" evidence="1">
    <location>
        <begin position="122"/>
        <end position="132"/>
    </location>
</feature>
<feature type="region of interest" description="Disordered" evidence="1">
    <location>
        <begin position="568"/>
        <end position="593"/>
    </location>
</feature>
<feature type="compositionally biased region" description="Low complexity" evidence="1">
    <location>
        <begin position="20"/>
        <end position="36"/>
    </location>
</feature>
<feature type="region of interest" description="Disordered" evidence="1">
    <location>
        <begin position="194"/>
        <end position="257"/>
    </location>
</feature>